<keyword evidence="7" id="KW-0460">Magnesium</keyword>
<dbReference type="EMBL" id="MNUO01000071">
    <property type="protein sequence ID" value="OIN96938.1"/>
    <property type="molecule type" value="Genomic_DNA"/>
</dbReference>
<dbReference type="GO" id="GO:0046872">
    <property type="term" value="F:metal ion binding"/>
    <property type="evidence" value="ECO:0007669"/>
    <property type="project" value="UniProtKB-KW"/>
</dbReference>
<feature type="transmembrane region" description="Helical" evidence="8">
    <location>
        <begin position="209"/>
        <end position="227"/>
    </location>
</feature>
<dbReference type="PANTHER" id="PTHR22926:SF3">
    <property type="entry name" value="UNDECAPRENYL-PHOSPHATE ALPHA-N-ACETYLGLUCOSAMINYL 1-PHOSPHATE TRANSFERASE"/>
    <property type="match status" value="1"/>
</dbReference>
<dbReference type="GO" id="GO:0016780">
    <property type="term" value="F:phosphotransferase activity, for other substituted phosphate groups"/>
    <property type="evidence" value="ECO:0007669"/>
    <property type="project" value="InterPro"/>
</dbReference>
<accession>A0A1J4SE20</accession>
<dbReference type="InterPro" id="IPR000715">
    <property type="entry name" value="Glycosyl_transferase_4"/>
</dbReference>
<feature type="transmembrane region" description="Helical" evidence="8">
    <location>
        <begin position="315"/>
        <end position="334"/>
    </location>
</feature>
<name>A0A1J4SE20_9BACT</name>
<sequence length="348" mass="38478">MKYLLILSGSFILSYSLTPLMGWIALKFNILDQPNHRKIHTEPKPRTGGIAIYLSFLIIFALAHRFNLFTRGFENEFTGLLLGSSIVFLTGMIDDIRGLNAWIKLGAQIFAGLILVIYGIRISLFIPNVYVSSIITILWVVGITNSFNLLDNMDGLSAGVGGISSLMFFLVYGRQGLSDLNLLMMILVGSLIGFLKYNFNPARIFMGDAGSLFIGFIIGGTAAMGGYLKGSLLTRLPVITPLLILGVPIFDTLSVIYIRIKQHRSIFSADKSHFSHRLVTLGMTQKQAVLFIYLVSFCVGINSILLPRITRGDALVILIQALAIFAIIVLLMIAKGDELKRKIRKKEI</sequence>
<keyword evidence="3" id="KW-0808">Transferase</keyword>
<comment type="cofactor">
    <cofactor evidence="7">
        <name>Mg(2+)</name>
        <dbReference type="ChEBI" id="CHEBI:18420"/>
    </cofactor>
</comment>
<keyword evidence="2" id="KW-1003">Cell membrane</keyword>
<dbReference type="PANTHER" id="PTHR22926">
    <property type="entry name" value="PHOSPHO-N-ACETYLMURAMOYL-PENTAPEPTIDE-TRANSFERASE"/>
    <property type="match status" value="1"/>
</dbReference>
<feature type="transmembrane region" description="Helical" evidence="8">
    <location>
        <begin position="77"/>
        <end position="93"/>
    </location>
</feature>
<feature type="binding site" evidence="7">
    <location>
        <position position="208"/>
    </location>
    <ligand>
        <name>Mg(2+)</name>
        <dbReference type="ChEBI" id="CHEBI:18420"/>
    </ligand>
</feature>
<evidence type="ECO:0000256" key="1">
    <source>
        <dbReference type="ARBA" id="ARBA00004651"/>
    </source>
</evidence>
<dbReference type="AlphaFoldDB" id="A0A1J4SE20"/>
<evidence type="ECO:0000256" key="4">
    <source>
        <dbReference type="ARBA" id="ARBA00022692"/>
    </source>
</evidence>
<dbReference type="GO" id="GO:0009103">
    <property type="term" value="P:lipopolysaccharide biosynthetic process"/>
    <property type="evidence" value="ECO:0007669"/>
    <property type="project" value="TreeGrafter"/>
</dbReference>
<comment type="subcellular location">
    <subcellularLocation>
        <location evidence="1">Cell membrane</location>
        <topology evidence="1">Multi-pass membrane protein</topology>
    </subcellularLocation>
</comment>
<feature type="binding site" evidence="7">
    <location>
        <position position="148"/>
    </location>
    <ligand>
        <name>Mg(2+)</name>
        <dbReference type="ChEBI" id="CHEBI:18420"/>
    </ligand>
</feature>
<feature type="transmembrane region" description="Helical" evidence="8">
    <location>
        <begin position="130"/>
        <end position="149"/>
    </location>
</feature>
<comment type="caution">
    <text evidence="9">The sequence shown here is derived from an EMBL/GenBank/DDBJ whole genome shotgun (WGS) entry which is preliminary data.</text>
</comment>
<evidence type="ECO:0008006" key="11">
    <source>
        <dbReference type="Google" id="ProtNLM"/>
    </source>
</evidence>
<dbReference type="CDD" id="cd06853">
    <property type="entry name" value="GT_WecA_like"/>
    <property type="match status" value="1"/>
</dbReference>
<keyword evidence="4 8" id="KW-0812">Transmembrane</keyword>
<dbReference type="GO" id="GO:0005886">
    <property type="term" value="C:plasma membrane"/>
    <property type="evidence" value="ECO:0007669"/>
    <property type="project" value="UniProtKB-SubCell"/>
</dbReference>
<keyword evidence="5 8" id="KW-1133">Transmembrane helix</keyword>
<feature type="transmembrane region" description="Helical" evidence="8">
    <location>
        <begin position="6"/>
        <end position="26"/>
    </location>
</feature>
<keyword evidence="7" id="KW-0479">Metal-binding</keyword>
<protein>
    <recommendedName>
        <fullName evidence="11">Undecaprenyl-phosphate alpha-N-acetylglucosaminyl 1-phosphate transferase</fullName>
    </recommendedName>
</protein>
<evidence type="ECO:0000256" key="6">
    <source>
        <dbReference type="ARBA" id="ARBA00023136"/>
    </source>
</evidence>
<feature type="transmembrane region" description="Helical" evidence="8">
    <location>
        <begin position="47"/>
        <end position="65"/>
    </location>
</feature>
<evidence type="ECO:0000313" key="9">
    <source>
        <dbReference type="EMBL" id="OIN96938.1"/>
    </source>
</evidence>
<dbReference type="STRING" id="1817893.AUJ66_04925"/>
<keyword evidence="6 8" id="KW-0472">Membrane</keyword>
<feature type="transmembrane region" description="Helical" evidence="8">
    <location>
        <begin position="288"/>
        <end position="309"/>
    </location>
</feature>
<dbReference type="GO" id="GO:0071555">
    <property type="term" value="P:cell wall organization"/>
    <property type="evidence" value="ECO:0007669"/>
    <property type="project" value="TreeGrafter"/>
</dbReference>
<organism evidence="9 10">
    <name type="scientific">Candidatus Desantisbacteria bacterium CG1_02_38_46</name>
    <dbReference type="NCBI Taxonomy" id="1817893"/>
    <lineage>
        <taxon>Bacteria</taxon>
        <taxon>Candidatus Desantisiibacteriota</taxon>
    </lineage>
</organism>
<feature type="transmembrane region" description="Helical" evidence="8">
    <location>
        <begin position="105"/>
        <end position="124"/>
    </location>
</feature>
<evidence type="ECO:0000256" key="8">
    <source>
        <dbReference type="SAM" id="Phobius"/>
    </source>
</evidence>
<dbReference type="Pfam" id="PF00953">
    <property type="entry name" value="Glycos_transf_4"/>
    <property type="match status" value="1"/>
</dbReference>
<dbReference type="GO" id="GO:0044038">
    <property type="term" value="P:cell wall macromolecule biosynthetic process"/>
    <property type="evidence" value="ECO:0007669"/>
    <property type="project" value="TreeGrafter"/>
</dbReference>
<evidence type="ECO:0000256" key="3">
    <source>
        <dbReference type="ARBA" id="ARBA00022679"/>
    </source>
</evidence>
<feature type="transmembrane region" description="Helical" evidence="8">
    <location>
        <begin position="156"/>
        <end position="174"/>
    </location>
</feature>
<dbReference type="Proteomes" id="UP000182278">
    <property type="component" value="Unassembled WGS sequence"/>
</dbReference>
<evidence type="ECO:0000256" key="7">
    <source>
        <dbReference type="PIRSR" id="PIRSR600715-1"/>
    </source>
</evidence>
<feature type="transmembrane region" description="Helical" evidence="8">
    <location>
        <begin position="239"/>
        <end position="258"/>
    </location>
</feature>
<proteinExistence type="predicted"/>
<evidence type="ECO:0000256" key="2">
    <source>
        <dbReference type="ARBA" id="ARBA00022475"/>
    </source>
</evidence>
<evidence type="ECO:0000313" key="10">
    <source>
        <dbReference type="Proteomes" id="UP000182278"/>
    </source>
</evidence>
<reference evidence="9 10" key="1">
    <citation type="journal article" date="2016" name="Environ. Microbiol.">
        <title>Genomic resolution of a cold subsurface aquifer community provides metabolic insights for novel microbes adapted to high CO concentrations.</title>
        <authorList>
            <person name="Probst A.J."/>
            <person name="Castelle C.J."/>
            <person name="Singh A."/>
            <person name="Brown C.T."/>
            <person name="Anantharaman K."/>
            <person name="Sharon I."/>
            <person name="Hug L.A."/>
            <person name="Burstein D."/>
            <person name="Emerson J.B."/>
            <person name="Thomas B.C."/>
            <person name="Banfield J.F."/>
        </authorList>
    </citation>
    <scope>NUCLEOTIDE SEQUENCE [LARGE SCALE GENOMIC DNA]</scope>
    <source>
        <strain evidence="9">CG1_02_38_46</strain>
    </source>
</reference>
<gene>
    <name evidence="9" type="ORF">AUJ66_04925</name>
</gene>
<feature type="transmembrane region" description="Helical" evidence="8">
    <location>
        <begin position="180"/>
        <end position="197"/>
    </location>
</feature>
<evidence type="ECO:0000256" key="5">
    <source>
        <dbReference type="ARBA" id="ARBA00022989"/>
    </source>
</evidence>